<keyword evidence="2" id="KW-0732">Signal</keyword>
<evidence type="ECO:0008006" key="5">
    <source>
        <dbReference type="Google" id="ProtNLM"/>
    </source>
</evidence>
<feature type="region of interest" description="Disordered" evidence="1">
    <location>
        <begin position="37"/>
        <end position="60"/>
    </location>
</feature>
<feature type="compositionally biased region" description="Basic and acidic residues" evidence="1">
    <location>
        <begin position="44"/>
        <end position="53"/>
    </location>
</feature>
<dbReference type="PROSITE" id="PS51257">
    <property type="entry name" value="PROKAR_LIPOPROTEIN"/>
    <property type="match status" value="1"/>
</dbReference>
<protein>
    <recommendedName>
        <fullName evidence="5">Secreted protein</fullName>
    </recommendedName>
</protein>
<reference evidence="3 4" key="1">
    <citation type="journal article" date="2020" name="Antonie Van Leeuwenhoek">
        <title>Rhodopirellula heiligendammensis sp. nov., Rhodopirellula pilleata sp. nov., and Rhodopirellula solitaria sp. nov. isolated from natural or artificial marine surfaces in Northern Germany and California, USA, and emended description of the genus Rhodopirellula.</title>
        <authorList>
            <person name="Kallscheuer N."/>
            <person name="Wiegand S."/>
            <person name="Jogler M."/>
            <person name="Boedeker C."/>
            <person name="Peeters S.H."/>
            <person name="Rast P."/>
            <person name="Heuer A."/>
            <person name="Jetten M.S.M."/>
            <person name="Rohde M."/>
            <person name="Jogler C."/>
        </authorList>
    </citation>
    <scope>NUCLEOTIDE SEQUENCE [LARGE SCALE GENOMIC DNA]</scope>
    <source>
        <strain evidence="3 4">Poly21</strain>
    </source>
</reference>
<dbReference type="EMBL" id="SJPU01000001">
    <property type="protein sequence ID" value="TWU19650.1"/>
    <property type="molecule type" value="Genomic_DNA"/>
</dbReference>
<feature type="chain" id="PRO_5023061957" description="Secreted protein" evidence="2">
    <location>
        <begin position="22"/>
        <end position="60"/>
    </location>
</feature>
<feature type="signal peptide" evidence="2">
    <location>
        <begin position="1"/>
        <end position="21"/>
    </location>
</feature>
<evidence type="ECO:0000256" key="1">
    <source>
        <dbReference type="SAM" id="MobiDB-lite"/>
    </source>
</evidence>
<dbReference type="Proteomes" id="UP000319908">
    <property type="component" value="Unassembled WGS sequence"/>
</dbReference>
<gene>
    <name evidence="3" type="ORF">Poly21_18250</name>
</gene>
<dbReference type="OrthoDB" id="9927365at2"/>
<keyword evidence="4" id="KW-1185">Reference proteome</keyword>
<evidence type="ECO:0000313" key="3">
    <source>
        <dbReference type="EMBL" id="TWU19650.1"/>
    </source>
</evidence>
<dbReference type="RefSeq" id="WP_146406422.1">
    <property type="nucleotide sequence ID" value="NZ_SJPU01000001.1"/>
</dbReference>
<name>A0A5C6C4V2_9BACT</name>
<dbReference type="AlphaFoldDB" id="A0A5C6C4V2"/>
<evidence type="ECO:0000313" key="4">
    <source>
        <dbReference type="Proteomes" id="UP000319908"/>
    </source>
</evidence>
<proteinExistence type="predicted"/>
<organism evidence="3 4">
    <name type="scientific">Allorhodopirellula heiligendammensis</name>
    <dbReference type="NCBI Taxonomy" id="2714739"/>
    <lineage>
        <taxon>Bacteria</taxon>
        <taxon>Pseudomonadati</taxon>
        <taxon>Planctomycetota</taxon>
        <taxon>Planctomycetia</taxon>
        <taxon>Pirellulales</taxon>
        <taxon>Pirellulaceae</taxon>
        <taxon>Allorhodopirellula</taxon>
    </lineage>
</organism>
<comment type="caution">
    <text evidence="3">The sequence shown here is derived from an EMBL/GenBank/DDBJ whole genome shotgun (WGS) entry which is preliminary data.</text>
</comment>
<evidence type="ECO:0000256" key="2">
    <source>
        <dbReference type="SAM" id="SignalP"/>
    </source>
</evidence>
<accession>A0A5C6C4V2</accession>
<sequence>MLRLGLLACSLFCLSLVGCGANTETSVPEGIQPLTEAEQQAADDYTKSQEIDPRTGQPKG</sequence>